<evidence type="ECO:0000256" key="1">
    <source>
        <dbReference type="SAM" id="MobiDB-lite"/>
    </source>
</evidence>
<feature type="compositionally biased region" description="Gly residues" evidence="1">
    <location>
        <begin position="96"/>
        <end position="107"/>
    </location>
</feature>
<name>A0A061RT84_9CHLO</name>
<protein>
    <submittedName>
        <fullName evidence="2">Uncharacterized protein</fullName>
    </submittedName>
</protein>
<reference evidence="2" key="1">
    <citation type="submission" date="2014-05" db="EMBL/GenBank/DDBJ databases">
        <title>The transcriptome of the halophilic microalga Tetraselmis sp. GSL018 isolated from the Great Salt Lake, Utah.</title>
        <authorList>
            <person name="Jinkerson R.E."/>
            <person name="D'Adamo S."/>
            <person name="Posewitz M.C."/>
        </authorList>
    </citation>
    <scope>NUCLEOTIDE SEQUENCE</scope>
    <source>
        <strain evidence="2">GSL018</strain>
    </source>
</reference>
<proteinExistence type="predicted"/>
<organism evidence="2">
    <name type="scientific">Tetraselmis sp. GSL018</name>
    <dbReference type="NCBI Taxonomy" id="582737"/>
    <lineage>
        <taxon>Eukaryota</taxon>
        <taxon>Viridiplantae</taxon>
        <taxon>Chlorophyta</taxon>
        <taxon>core chlorophytes</taxon>
        <taxon>Chlorodendrophyceae</taxon>
        <taxon>Chlorodendrales</taxon>
        <taxon>Chlorodendraceae</taxon>
        <taxon>Tetraselmis</taxon>
    </lineage>
</organism>
<feature type="compositionally biased region" description="Low complexity" evidence="1">
    <location>
        <begin position="40"/>
        <end position="50"/>
    </location>
</feature>
<evidence type="ECO:0000313" key="2">
    <source>
        <dbReference type="EMBL" id="JAC75143.1"/>
    </source>
</evidence>
<gene>
    <name evidence="2" type="ORF">TSPGSL018_23942</name>
</gene>
<feature type="region of interest" description="Disordered" evidence="1">
    <location>
        <begin position="76"/>
        <end position="118"/>
    </location>
</feature>
<dbReference type="AlphaFoldDB" id="A0A061RT84"/>
<dbReference type="EMBL" id="GBEZ01010541">
    <property type="protein sequence ID" value="JAC75143.1"/>
    <property type="molecule type" value="Transcribed_RNA"/>
</dbReference>
<feature type="region of interest" description="Disordered" evidence="1">
    <location>
        <begin position="1"/>
        <end position="60"/>
    </location>
</feature>
<accession>A0A061RT84</accession>
<sequence>MEALMGKGLGRANPLNHLSPQLKTRQEKVLGRSRGGRIAGSGESPGASSPCLDQEPQEGDWEKTWWTFKAKCRGRTWPDPLGGKGGRRGVTLPRGGLEGGSGGGVLSGGRAEQSAVAEPPGMRVVGWKTVQGRSPIFL</sequence>